<comment type="caution">
    <text evidence="2">The sequence shown here is derived from an EMBL/GenBank/DDBJ whole genome shotgun (WGS) entry which is preliminary data.</text>
</comment>
<feature type="compositionally biased region" description="Basic and acidic residues" evidence="1">
    <location>
        <begin position="109"/>
        <end position="122"/>
    </location>
</feature>
<reference evidence="2 3" key="1">
    <citation type="submission" date="2024-07" db="EMBL/GenBank/DDBJ databases">
        <title>Draft sequence of the Neodothiora populina.</title>
        <authorList>
            <person name="Drown D.D."/>
            <person name="Schuette U.S."/>
            <person name="Buechlein A.B."/>
            <person name="Rusch D.R."/>
            <person name="Winton L.W."/>
            <person name="Adams G.A."/>
        </authorList>
    </citation>
    <scope>NUCLEOTIDE SEQUENCE [LARGE SCALE GENOMIC DNA]</scope>
    <source>
        <strain evidence="2 3">CPC 39397</strain>
    </source>
</reference>
<evidence type="ECO:0000313" key="2">
    <source>
        <dbReference type="EMBL" id="KAL1302527.1"/>
    </source>
</evidence>
<organism evidence="2 3">
    <name type="scientific">Neodothiora populina</name>
    <dbReference type="NCBI Taxonomy" id="2781224"/>
    <lineage>
        <taxon>Eukaryota</taxon>
        <taxon>Fungi</taxon>
        <taxon>Dikarya</taxon>
        <taxon>Ascomycota</taxon>
        <taxon>Pezizomycotina</taxon>
        <taxon>Dothideomycetes</taxon>
        <taxon>Dothideomycetidae</taxon>
        <taxon>Dothideales</taxon>
        <taxon>Dothioraceae</taxon>
        <taxon>Neodothiora</taxon>
    </lineage>
</organism>
<evidence type="ECO:0000256" key="1">
    <source>
        <dbReference type="SAM" id="MobiDB-lite"/>
    </source>
</evidence>
<evidence type="ECO:0000313" key="3">
    <source>
        <dbReference type="Proteomes" id="UP001562354"/>
    </source>
</evidence>
<protein>
    <submittedName>
        <fullName evidence="2">Uncharacterized protein</fullName>
    </submittedName>
</protein>
<dbReference type="GeneID" id="95976615"/>
<gene>
    <name evidence="2" type="ORF">AAFC00_002913</name>
</gene>
<name>A0ABR3P8Y6_9PEZI</name>
<dbReference type="Proteomes" id="UP001562354">
    <property type="component" value="Unassembled WGS sequence"/>
</dbReference>
<feature type="region of interest" description="Disordered" evidence="1">
    <location>
        <begin position="92"/>
        <end position="133"/>
    </location>
</feature>
<proteinExistence type="predicted"/>
<dbReference type="EMBL" id="JBFMKM010000012">
    <property type="protein sequence ID" value="KAL1302527.1"/>
    <property type="molecule type" value="Genomic_DNA"/>
</dbReference>
<keyword evidence="3" id="KW-1185">Reference proteome</keyword>
<sequence length="133" mass="15939">MCYHKLYIFTTCGHSFYSAKPLVMCRHASIDPTSSYSRTCETESHPFQTLNIERLCTGCERQRSELLERLESRPMVRFDEWQWKVSYGLPEVDMTEQRQHREGKKKNRNSVEKEGDRKERKTKDKKKMKQKSK</sequence>
<feature type="compositionally biased region" description="Basic residues" evidence="1">
    <location>
        <begin position="123"/>
        <end position="133"/>
    </location>
</feature>
<accession>A0ABR3P8Y6</accession>
<dbReference type="RefSeq" id="XP_069198803.1">
    <property type="nucleotide sequence ID" value="XM_069342300.1"/>
</dbReference>